<dbReference type="InterPro" id="IPR007526">
    <property type="entry name" value="SWIRM"/>
</dbReference>
<dbReference type="PROSITE" id="PS50934">
    <property type="entry name" value="SWIRM"/>
    <property type="match status" value="1"/>
</dbReference>
<accession>A0AAU9J7V0</accession>
<dbReference type="InterPro" id="IPR009057">
    <property type="entry name" value="Homeodomain-like_sf"/>
</dbReference>
<proteinExistence type="predicted"/>
<dbReference type="Pfam" id="PF04433">
    <property type="entry name" value="SWIRM"/>
    <property type="match status" value="1"/>
</dbReference>
<comment type="caution">
    <text evidence="6">The sequence shown here is derived from an EMBL/GenBank/DDBJ whole genome shotgun (WGS) entry which is preliminary data.</text>
</comment>
<dbReference type="AlphaFoldDB" id="A0AAU9J7V0"/>
<evidence type="ECO:0000259" key="4">
    <source>
        <dbReference type="PROSITE" id="PS50934"/>
    </source>
</evidence>
<gene>
    <name evidence="6" type="ORF">BSTOLATCC_MIC28557</name>
</gene>
<dbReference type="Gene3D" id="1.10.10.10">
    <property type="entry name" value="Winged helix-like DNA-binding domain superfamily/Winged helix DNA-binding domain"/>
    <property type="match status" value="1"/>
</dbReference>
<dbReference type="EMBL" id="CAJZBQ010000028">
    <property type="protein sequence ID" value="CAG9321270.1"/>
    <property type="molecule type" value="Genomic_DNA"/>
</dbReference>
<keyword evidence="7" id="KW-1185">Reference proteome</keyword>
<evidence type="ECO:0000256" key="2">
    <source>
        <dbReference type="ARBA" id="ARBA00023163"/>
    </source>
</evidence>
<evidence type="ECO:0000256" key="3">
    <source>
        <dbReference type="ARBA" id="ARBA00023242"/>
    </source>
</evidence>
<dbReference type="GO" id="GO:0005634">
    <property type="term" value="C:nucleus"/>
    <property type="evidence" value="ECO:0007669"/>
    <property type="project" value="UniProtKB-ARBA"/>
</dbReference>
<feature type="domain" description="SWIRM" evidence="4">
    <location>
        <begin position="62"/>
        <end position="159"/>
    </location>
</feature>
<dbReference type="InterPro" id="IPR036388">
    <property type="entry name" value="WH-like_DNA-bd_sf"/>
</dbReference>
<keyword evidence="1" id="KW-0805">Transcription regulation</keyword>
<keyword evidence="2" id="KW-0804">Transcription</keyword>
<feature type="domain" description="SANT" evidence="5">
    <location>
        <begin position="240"/>
        <end position="277"/>
    </location>
</feature>
<evidence type="ECO:0000313" key="6">
    <source>
        <dbReference type="EMBL" id="CAG9321270.1"/>
    </source>
</evidence>
<evidence type="ECO:0008006" key="8">
    <source>
        <dbReference type="Google" id="ProtNLM"/>
    </source>
</evidence>
<dbReference type="FunFam" id="1.10.10.10:FF:000020">
    <property type="entry name" value="SWI/SNF complex subunit SMARCC2 isoform c"/>
    <property type="match status" value="1"/>
</dbReference>
<evidence type="ECO:0000259" key="5">
    <source>
        <dbReference type="PROSITE" id="PS51293"/>
    </source>
</evidence>
<name>A0AAU9J7V0_9CILI</name>
<reference evidence="6" key="1">
    <citation type="submission" date="2021-09" db="EMBL/GenBank/DDBJ databases">
        <authorList>
            <consortium name="AG Swart"/>
            <person name="Singh M."/>
            <person name="Singh A."/>
            <person name="Seah K."/>
            <person name="Emmerich C."/>
        </authorList>
    </citation>
    <scope>NUCLEOTIDE SEQUENCE</scope>
    <source>
        <strain evidence="6">ATCC30299</strain>
    </source>
</reference>
<dbReference type="InterPro" id="IPR017884">
    <property type="entry name" value="SANT_dom"/>
</dbReference>
<organism evidence="6 7">
    <name type="scientific">Blepharisma stoltei</name>
    <dbReference type="NCBI Taxonomy" id="1481888"/>
    <lineage>
        <taxon>Eukaryota</taxon>
        <taxon>Sar</taxon>
        <taxon>Alveolata</taxon>
        <taxon>Ciliophora</taxon>
        <taxon>Postciliodesmatophora</taxon>
        <taxon>Heterotrichea</taxon>
        <taxon>Heterotrichida</taxon>
        <taxon>Blepharismidae</taxon>
        <taxon>Blepharisma</taxon>
    </lineage>
</organism>
<evidence type="ECO:0000313" key="7">
    <source>
        <dbReference type="Proteomes" id="UP001162131"/>
    </source>
</evidence>
<protein>
    <recommendedName>
        <fullName evidence="8">SWIRM domain-containing protein</fullName>
    </recommendedName>
</protein>
<dbReference type="Proteomes" id="UP001162131">
    <property type="component" value="Unassembled WGS sequence"/>
</dbReference>
<evidence type="ECO:0000256" key="1">
    <source>
        <dbReference type="ARBA" id="ARBA00023015"/>
    </source>
</evidence>
<dbReference type="SUPFAM" id="SSF46689">
    <property type="entry name" value="Homeodomain-like"/>
    <property type="match status" value="1"/>
</dbReference>
<dbReference type="PROSITE" id="PS51293">
    <property type="entry name" value="SANT"/>
    <property type="match status" value="1"/>
</dbReference>
<keyword evidence="3" id="KW-0539">Nucleus</keyword>
<sequence>MWSEQIVLYLAKTEDGYKVEEEGPIYQPPQTEIEAPLPNPQFEVEPISIDPEMKEDKPFPSARIPTSSAWFNPWEIHQIEKESVPEFFSGKYPSKTPVTYMHFRNYIIRAYRENPKQYLTATTCRRTLVGDACAIVRLHAFLEKWGLINFEVDPSTRPQPLYQAVIQSKKQDIIENPDAKWCGYCGEPCEEVWYSHDMLNLCAKCFGEGNIPMILSPDDFVRQTSDPVKLQAETSISLPLLQAVYTHKDNWEKISEELQKPASQCLWEFLQLPINEIGDLKLGTKSNEIPSGFGDIRYPILSQIYDAMKDKEFGENEIPPSPVPQLNEIKEKIQKYRELIENVSETRGYLAQQDYLIQKTKAEYLLSRIHMARNSKLSQTNKIFVLKAPKYANIS</sequence>